<dbReference type="Pfam" id="PF00686">
    <property type="entry name" value="CBM_20"/>
    <property type="match status" value="2"/>
</dbReference>
<dbReference type="InterPro" id="IPR002044">
    <property type="entry name" value="CBM20"/>
</dbReference>
<reference evidence="13" key="2">
    <citation type="submission" date="2025-08" db="UniProtKB">
        <authorList>
            <consortium name="RefSeq"/>
        </authorList>
    </citation>
    <scope>IDENTIFICATION</scope>
    <source>
        <tissue evidence="13">Leaf</tissue>
    </source>
</reference>
<dbReference type="SUPFAM" id="SSF51445">
    <property type="entry name" value="(Trans)glycosidases"/>
    <property type="match status" value="1"/>
</dbReference>
<keyword evidence="5" id="KW-0963">Cytoplasm</keyword>
<evidence type="ECO:0000256" key="8">
    <source>
        <dbReference type="ARBA" id="ARBA00023277"/>
    </source>
</evidence>
<dbReference type="GO" id="GO:0005737">
    <property type="term" value="C:cytoplasm"/>
    <property type="evidence" value="ECO:0007669"/>
    <property type="project" value="UniProtKB-SubCell"/>
</dbReference>
<organism evidence="12 13">
    <name type="scientific">Ananas comosus</name>
    <name type="common">Pineapple</name>
    <name type="synonym">Ananas ananas</name>
    <dbReference type="NCBI Taxonomy" id="4615"/>
    <lineage>
        <taxon>Eukaryota</taxon>
        <taxon>Viridiplantae</taxon>
        <taxon>Streptophyta</taxon>
        <taxon>Embryophyta</taxon>
        <taxon>Tracheophyta</taxon>
        <taxon>Spermatophyta</taxon>
        <taxon>Magnoliopsida</taxon>
        <taxon>Liliopsida</taxon>
        <taxon>Poales</taxon>
        <taxon>Bromeliaceae</taxon>
        <taxon>Bromelioideae</taxon>
        <taxon>Ananas</taxon>
    </lineage>
</organism>
<dbReference type="GeneID" id="109723968"/>
<feature type="domain" description="CBM20" evidence="11">
    <location>
        <begin position="154"/>
        <end position="268"/>
    </location>
</feature>
<dbReference type="EC" id="2.4.1.25" evidence="4"/>
<dbReference type="InterPro" id="IPR003385">
    <property type="entry name" value="Glyco_hydro_77"/>
</dbReference>
<keyword evidence="12" id="KW-1185">Reference proteome</keyword>
<dbReference type="OrthoDB" id="6123450at2759"/>
<dbReference type="PANTHER" id="PTHR32518">
    <property type="match status" value="1"/>
</dbReference>
<dbReference type="InterPro" id="IPR034840">
    <property type="entry name" value="CBM20_DPE2_1"/>
</dbReference>
<evidence type="ECO:0000256" key="4">
    <source>
        <dbReference type="ARBA" id="ARBA00012560"/>
    </source>
</evidence>
<keyword evidence="8" id="KW-0119">Carbohydrate metabolism</keyword>
<dbReference type="GO" id="GO:0004134">
    <property type="term" value="F:4-alpha-glucanotransferase activity"/>
    <property type="evidence" value="ECO:0007669"/>
    <property type="project" value="UniProtKB-EC"/>
</dbReference>
<evidence type="ECO:0000256" key="9">
    <source>
        <dbReference type="ARBA" id="ARBA00031423"/>
    </source>
</evidence>
<name>A0A6P5GRL4_ANACO</name>
<evidence type="ECO:0000256" key="6">
    <source>
        <dbReference type="ARBA" id="ARBA00022676"/>
    </source>
</evidence>
<reference evidence="12" key="1">
    <citation type="journal article" date="2015" name="Nat. Genet.">
        <title>The pineapple genome and the evolution of CAM photosynthesis.</title>
        <authorList>
            <person name="Ming R."/>
            <person name="VanBuren R."/>
            <person name="Wai C.M."/>
            <person name="Tang H."/>
            <person name="Schatz M.C."/>
            <person name="Bowers J.E."/>
            <person name="Lyons E."/>
            <person name="Wang M.L."/>
            <person name="Chen J."/>
            <person name="Biggers E."/>
            <person name="Zhang J."/>
            <person name="Huang L."/>
            <person name="Zhang L."/>
            <person name="Miao W."/>
            <person name="Zhang J."/>
            <person name="Ye Z."/>
            <person name="Miao C."/>
            <person name="Lin Z."/>
            <person name="Wang H."/>
            <person name="Zhou H."/>
            <person name="Yim W.C."/>
            <person name="Priest H.D."/>
            <person name="Zheng C."/>
            <person name="Woodhouse M."/>
            <person name="Edger P.P."/>
            <person name="Guyot R."/>
            <person name="Guo H.B."/>
            <person name="Guo H."/>
            <person name="Zheng G."/>
            <person name="Singh R."/>
            <person name="Sharma A."/>
            <person name="Min X."/>
            <person name="Zheng Y."/>
            <person name="Lee H."/>
            <person name="Gurtowski J."/>
            <person name="Sedlazeck F.J."/>
            <person name="Harkess A."/>
            <person name="McKain M.R."/>
            <person name="Liao Z."/>
            <person name="Fang J."/>
            <person name="Liu J."/>
            <person name="Zhang X."/>
            <person name="Zhang Q."/>
            <person name="Hu W."/>
            <person name="Qin Y."/>
            <person name="Wang K."/>
            <person name="Chen L.Y."/>
            <person name="Shirley N."/>
            <person name="Lin Y.R."/>
            <person name="Liu L.Y."/>
            <person name="Hernandez A.G."/>
            <person name="Wright C.L."/>
            <person name="Bulone V."/>
            <person name="Tuskan G.A."/>
            <person name="Heath K."/>
            <person name="Zee F."/>
            <person name="Moore P.H."/>
            <person name="Sunkar R."/>
            <person name="Leebens-Mack J.H."/>
            <person name="Mockler T."/>
            <person name="Bennetzen J.L."/>
            <person name="Freeling M."/>
            <person name="Sankoff D."/>
            <person name="Paterson A.H."/>
            <person name="Zhu X."/>
            <person name="Yang X."/>
            <person name="Smith J.A."/>
            <person name="Cushman J.C."/>
            <person name="Paull R.E."/>
            <person name="Yu Q."/>
        </authorList>
    </citation>
    <scope>NUCLEOTIDE SEQUENCE [LARGE SCALE GENOMIC DNA]</scope>
    <source>
        <strain evidence="12">cv. F153</strain>
    </source>
</reference>
<dbReference type="CDD" id="cd05815">
    <property type="entry name" value="CBM20_DPE2_repeat1"/>
    <property type="match status" value="1"/>
</dbReference>
<dbReference type="PROSITE" id="PS51166">
    <property type="entry name" value="CBM20"/>
    <property type="match status" value="2"/>
</dbReference>
<accession>A0A6P5GRL4</accession>
<dbReference type="SUPFAM" id="SSF49452">
    <property type="entry name" value="Starch-binding domain-like"/>
    <property type="match status" value="2"/>
</dbReference>
<comment type="catalytic activity">
    <reaction evidence="1">
        <text>Transfers a segment of a (1-&gt;4)-alpha-D-glucan to a new position in an acceptor, which may be glucose or a (1-&gt;4)-alpha-D-glucan.</text>
        <dbReference type="EC" id="2.4.1.25"/>
    </reaction>
</comment>
<keyword evidence="7" id="KW-0808">Transferase</keyword>
<dbReference type="AlphaFoldDB" id="A0A6P5GRL4"/>
<dbReference type="GO" id="GO:2001070">
    <property type="term" value="F:starch binding"/>
    <property type="evidence" value="ECO:0007669"/>
    <property type="project" value="InterPro"/>
</dbReference>
<dbReference type="Pfam" id="PF02446">
    <property type="entry name" value="Glyco_hydro_77"/>
    <property type="match status" value="1"/>
</dbReference>
<dbReference type="SMART" id="SM01065">
    <property type="entry name" value="CBM_2"/>
    <property type="match status" value="2"/>
</dbReference>
<dbReference type="Gene3D" id="2.60.40.10">
    <property type="entry name" value="Immunoglobulins"/>
    <property type="match status" value="2"/>
</dbReference>
<evidence type="ECO:0000256" key="5">
    <source>
        <dbReference type="ARBA" id="ARBA00022490"/>
    </source>
</evidence>
<dbReference type="Proteomes" id="UP000515123">
    <property type="component" value="Linkage group 18"/>
</dbReference>
<dbReference type="InterPro" id="IPR013784">
    <property type="entry name" value="Carb-bd-like_fold"/>
</dbReference>
<keyword evidence="6" id="KW-0328">Glycosyltransferase</keyword>
<protein>
    <recommendedName>
        <fullName evidence="4">4-alpha-glucanotransferase</fullName>
        <ecNumber evidence="4">2.4.1.25</ecNumber>
    </recommendedName>
    <alternativeName>
        <fullName evidence="9">Amylomaltase</fullName>
    </alternativeName>
    <alternativeName>
        <fullName evidence="10">Disproportionating enzyme</fullName>
    </alternativeName>
</protein>
<dbReference type="Gene3D" id="3.20.20.80">
    <property type="entry name" value="Glycosidases"/>
    <property type="match status" value="2"/>
</dbReference>
<comment type="similarity">
    <text evidence="3">Belongs to the disproportionating enzyme family.</text>
</comment>
<evidence type="ECO:0000313" key="13">
    <source>
        <dbReference type="RefSeq" id="XP_020108110.1"/>
    </source>
</evidence>
<dbReference type="InterPro" id="IPR013783">
    <property type="entry name" value="Ig-like_fold"/>
</dbReference>
<evidence type="ECO:0000256" key="1">
    <source>
        <dbReference type="ARBA" id="ARBA00000439"/>
    </source>
</evidence>
<dbReference type="RefSeq" id="XP_020108110.1">
    <property type="nucleotide sequence ID" value="XM_020252521.1"/>
</dbReference>
<evidence type="ECO:0000313" key="12">
    <source>
        <dbReference type="Proteomes" id="UP000515123"/>
    </source>
</evidence>
<evidence type="ECO:0000256" key="3">
    <source>
        <dbReference type="ARBA" id="ARBA00005684"/>
    </source>
</evidence>
<dbReference type="PANTHER" id="PTHR32518:SF3">
    <property type="entry name" value="4-ALPHA-GLUCANOTRANSFERASE"/>
    <property type="match status" value="1"/>
</dbReference>
<dbReference type="GO" id="GO:0005975">
    <property type="term" value="P:carbohydrate metabolic process"/>
    <property type="evidence" value="ECO:0007669"/>
    <property type="project" value="InterPro"/>
</dbReference>
<evidence type="ECO:0000256" key="10">
    <source>
        <dbReference type="ARBA" id="ARBA00031501"/>
    </source>
</evidence>
<dbReference type="InterPro" id="IPR017853">
    <property type="entry name" value="GH"/>
</dbReference>
<sequence>MVNLKPLPGRKPLSSVTLIFKLPYYTHWGQSLVISGSEPILGSWNVKQALALSPIHQGDELFWCGRVAVPITFKCEYSYYLVDDNRNILRWEAGKKRKLALPDGVQEGDAVEIHDLWQNASEALFFRSAFKDVIFGGAKHLQPEAHPTALQENLHQDDSVVLHFVISCPRVEAGSNVCVTGNISQLGSWKAQNGLRLSYAGYSIWKADCVVRKDDLPIQYKYCQIRNELDITAEVGPNRELAFDVASRSPPRFIILSDGAFRDIPWRGAGVAIPMFSVRSNDDLGVGEFLDLKLLVDWAVNSGFHLVQLLPVNDTSVHKMWWDSYPYSSLSVFALHPLYLRVQALSDSIPEDIKQEISKEKERLNKKDVDYEASMAAKLSIAKKIFDLEKDKILNSSSFKQFFSENEEWLKPYAAFCFLRDFFETSDHTQWGRFAHFSQEKLEKLVAKDSLHYDVICFHYYIQFHLHVQLSEAANYARKRKVVLKGDLPIGVDKNSVDTWVYANLFRMNTSTGAPPDYFDKNGQNWGFPTYNWEEMSKDNYGWWRARLTQMAKYFTAYRIDHILGFFRIWELPGHAVTGLVGKFRPSIALSQEELEQEGIWDFDRLSRPYIRQEILQGKFGSLWTVVAMNFLNEYQKLCYEFKEDCNTEKKIIAKLESCSEKSLWQDKKDEIRRGLFDLLQNIVLIRDPEDSRKFYPRFNLEDTSSFNDLDEHSKNVLKRLYYDYYFCRQENLWRQNALKTLPVLLNSSDMLACGEDLGLIPSCVHPVMQELGLIGLRIQRMPSEPGLEFGIPSQYNYMTVCAPSCHDCSTFRAWWEEDEGRRCRFYQTVVGSDDFPPSRCTPEVAYFIIQQHFEAPSMWAIFPLQDLLALKEEYTTRPAAEETINDPTNPKHYWRFRVHVALESLLDDRELQTTIKDLVISSGRSYPASEAADKINGSMKLLIEDWQERYAIMRLSDDDSFCN</sequence>
<evidence type="ECO:0000256" key="2">
    <source>
        <dbReference type="ARBA" id="ARBA00004496"/>
    </source>
</evidence>
<evidence type="ECO:0000256" key="7">
    <source>
        <dbReference type="ARBA" id="ARBA00022679"/>
    </source>
</evidence>
<feature type="domain" description="CBM20" evidence="11">
    <location>
        <begin position="10"/>
        <end position="119"/>
    </location>
</feature>
<evidence type="ECO:0000259" key="11">
    <source>
        <dbReference type="PROSITE" id="PS51166"/>
    </source>
</evidence>
<proteinExistence type="inferred from homology"/>
<comment type="subcellular location">
    <subcellularLocation>
        <location evidence="2">Cytoplasm</location>
    </subcellularLocation>
</comment>
<gene>
    <name evidence="13" type="primary">LOC109723968</name>
</gene>